<dbReference type="EMBL" id="LBSA01000009">
    <property type="protein sequence ID" value="KKQ10045.1"/>
    <property type="molecule type" value="Genomic_DNA"/>
</dbReference>
<organism evidence="2 3">
    <name type="scientific">Candidatus Daviesbacteria bacterium GW2011_GWB1_36_5</name>
    <dbReference type="NCBI Taxonomy" id="1618426"/>
    <lineage>
        <taxon>Bacteria</taxon>
        <taxon>Candidatus Daviesiibacteriota</taxon>
    </lineage>
</organism>
<comment type="caution">
    <text evidence="2">The sequence shown here is derived from an EMBL/GenBank/DDBJ whole genome shotgun (WGS) entry which is preliminary data.</text>
</comment>
<evidence type="ECO:0008006" key="4">
    <source>
        <dbReference type="Google" id="ProtNLM"/>
    </source>
</evidence>
<evidence type="ECO:0000313" key="2">
    <source>
        <dbReference type="EMBL" id="KKQ10045.1"/>
    </source>
</evidence>
<gene>
    <name evidence="2" type="ORF">US19_C0009G0047</name>
</gene>
<dbReference type="AlphaFoldDB" id="A0A0G0F939"/>
<evidence type="ECO:0000256" key="1">
    <source>
        <dbReference type="SAM" id="Coils"/>
    </source>
</evidence>
<name>A0A0G0F939_9BACT</name>
<keyword evidence="1" id="KW-0175">Coiled coil</keyword>
<evidence type="ECO:0000313" key="3">
    <source>
        <dbReference type="Proteomes" id="UP000034492"/>
    </source>
</evidence>
<dbReference type="Proteomes" id="UP000034492">
    <property type="component" value="Unassembled WGS sequence"/>
</dbReference>
<reference evidence="2 3" key="1">
    <citation type="journal article" date="2015" name="Nature">
        <title>rRNA introns, odd ribosomes, and small enigmatic genomes across a large radiation of phyla.</title>
        <authorList>
            <person name="Brown C.T."/>
            <person name="Hug L.A."/>
            <person name="Thomas B.C."/>
            <person name="Sharon I."/>
            <person name="Castelle C.J."/>
            <person name="Singh A."/>
            <person name="Wilkins M.J."/>
            <person name="Williams K.H."/>
            <person name="Banfield J.F."/>
        </authorList>
    </citation>
    <scope>NUCLEOTIDE SEQUENCE [LARGE SCALE GENOMIC DNA]</scope>
</reference>
<protein>
    <recommendedName>
        <fullName evidence="4">Polymerase nucleotidyl transferase domain-containing protein</fullName>
    </recommendedName>
</protein>
<sequence>MEKAILKTLVYGDLFDFPMKAWEIHKWLVNKKGGLREVERSLNKLRQKAKVKSQKEYYFLADRKGLVNQRIKKEEVSKWYLKQAYFVAALFRIIPWVKLVGVSGSVAMENAKKVDDIDFFIITQKNRLWISRILLLLILELSDKRRKRGEDLKKVSGKVCINLIVDEERVGISKKDIYSAHEILQMRVLWQRNGVYQKYLEENEWAFKFLPNWTTNQRLMMKDERLKNKSSIINHKSLINIMEGICKWVQLRYMGTPSGKEKILNGALFFHPQDYREKILKEFKERLADFS</sequence>
<proteinExistence type="predicted"/>
<accession>A0A0G0F939</accession>
<feature type="coiled-coil region" evidence="1">
    <location>
        <begin position="28"/>
        <end position="55"/>
    </location>
</feature>